<dbReference type="SUPFAM" id="SSF46548">
    <property type="entry name" value="alpha-helical ferredoxin"/>
    <property type="match status" value="1"/>
</dbReference>
<dbReference type="PANTHER" id="PTHR42783:SF3">
    <property type="entry name" value="GLUTAMATE SYNTHASE [NADPH] SMALL CHAIN-RELATED"/>
    <property type="match status" value="1"/>
</dbReference>
<proteinExistence type="predicted"/>
<evidence type="ECO:0000259" key="1">
    <source>
        <dbReference type="Pfam" id="PF07992"/>
    </source>
</evidence>
<dbReference type="InterPro" id="IPR023753">
    <property type="entry name" value="FAD/NAD-binding_dom"/>
</dbReference>
<dbReference type="EC" id="1.4.1.13" evidence="3"/>
<keyword evidence="3" id="KW-0560">Oxidoreductase</keyword>
<sequence>MKIERHQPRKQPVEQRIKNFNEVSYGLTEADAVEEASRCLQCKKPVCVKGCPVEINIPGFIKKIAEKDFASAIKILKDKNVLPGICGRVCPQETQCEGLCILGRKAQPIAIGLLERFAADAEKEKEVPVVPKRKNSPVAVIGSGPAGLTCASELAKNGYPVTIFESLHIPGGVLTYGIPEFRLPKNIVAEEVEFVKKLGVEIFTDMVVGKTLTVEDIRNMGYKAIFIGVGAGLPSFMGIPGENLLGVYSANEFLTRVNLMKAYKFPESDTPIQVGENVAVIGGGNVALDAARSALRLGAKVSVLYRRTEKEMPARREEYENALEEGIEFQFLTQPQRFIGDENGYLKGIEIQKMQLGEPDESGRRRPVPVIGSETIMKFETAIVAIGQKPNPLLTSSMPELKLGSSGIIVVDPETYQTSIEGIFAGGDIITGAATVISAMGAGKKAANSIMRYLENK</sequence>
<feature type="domain" description="FAD/NAD(P)-binding" evidence="1">
    <location>
        <begin position="138"/>
        <end position="443"/>
    </location>
</feature>
<dbReference type="PRINTS" id="PR00419">
    <property type="entry name" value="ADXRDTASE"/>
</dbReference>
<dbReference type="AlphaFoldDB" id="A0A1V6C5L8"/>
<protein>
    <submittedName>
        <fullName evidence="3">Glutamate synthase (NADPH) small chain</fullName>
        <ecNumber evidence="3">1.4.1.13</ecNumber>
    </submittedName>
</protein>
<dbReference type="Gene3D" id="3.50.50.60">
    <property type="entry name" value="FAD/NAD(P)-binding domain"/>
    <property type="match status" value="2"/>
</dbReference>
<dbReference type="InterPro" id="IPR009051">
    <property type="entry name" value="Helical_ferredxn"/>
</dbReference>
<feature type="domain" description="Dihydroprymidine dehydrogenase" evidence="2">
    <location>
        <begin position="16"/>
        <end position="126"/>
    </location>
</feature>
<name>A0A1V6C5L8_UNCT6</name>
<organism evidence="3">
    <name type="scientific">candidate division TA06 bacterium ADurb.Bin131</name>
    <dbReference type="NCBI Taxonomy" id="1852827"/>
    <lineage>
        <taxon>Bacteria</taxon>
        <taxon>Bacteria division TA06</taxon>
    </lineage>
</organism>
<dbReference type="GO" id="GO:0051536">
    <property type="term" value="F:iron-sulfur cluster binding"/>
    <property type="evidence" value="ECO:0007669"/>
    <property type="project" value="InterPro"/>
</dbReference>
<dbReference type="NCBIfam" id="TIGR01316">
    <property type="entry name" value="gltA"/>
    <property type="match status" value="1"/>
</dbReference>
<gene>
    <name evidence="3" type="primary">gltD</name>
    <name evidence="3" type="ORF">BWX89_01447</name>
</gene>
<evidence type="ECO:0000313" key="3">
    <source>
        <dbReference type="EMBL" id="OQB72203.1"/>
    </source>
</evidence>
<dbReference type="Proteomes" id="UP000485562">
    <property type="component" value="Unassembled WGS sequence"/>
</dbReference>
<comment type="caution">
    <text evidence="3">The sequence shown here is derived from an EMBL/GenBank/DDBJ whole genome shotgun (WGS) entry which is preliminary data.</text>
</comment>
<dbReference type="Gene3D" id="1.10.1060.10">
    <property type="entry name" value="Alpha-helical ferredoxin"/>
    <property type="match status" value="1"/>
</dbReference>
<dbReference type="Pfam" id="PF14691">
    <property type="entry name" value="Fer4_20"/>
    <property type="match status" value="1"/>
</dbReference>
<dbReference type="PANTHER" id="PTHR42783">
    <property type="entry name" value="GLUTAMATE SYNTHASE [NADPH] SMALL CHAIN"/>
    <property type="match status" value="1"/>
</dbReference>
<dbReference type="Pfam" id="PF07992">
    <property type="entry name" value="Pyr_redox_2"/>
    <property type="match status" value="1"/>
</dbReference>
<dbReference type="InterPro" id="IPR036188">
    <property type="entry name" value="FAD/NAD-bd_sf"/>
</dbReference>
<reference evidence="3" key="1">
    <citation type="submission" date="2017-02" db="EMBL/GenBank/DDBJ databases">
        <title>Delving into the versatile metabolic prowess of the omnipresent phylum Bacteroidetes.</title>
        <authorList>
            <person name="Nobu M.K."/>
            <person name="Mei R."/>
            <person name="Narihiro T."/>
            <person name="Kuroda K."/>
            <person name="Liu W.-T."/>
        </authorList>
    </citation>
    <scope>NUCLEOTIDE SEQUENCE</scope>
    <source>
        <strain evidence="3">ADurb.Bin131</strain>
    </source>
</reference>
<dbReference type="InterPro" id="IPR028261">
    <property type="entry name" value="DPD_II"/>
</dbReference>
<evidence type="ECO:0000259" key="2">
    <source>
        <dbReference type="Pfam" id="PF14691"/>
    </source>
</evidence>
<dbReference type="GO" id="GO:0004355">
    <property type="term" value="F:glutamate synthase (NADPH) activity"/>
    <property type="evidence" value="ECO:0007669"/>
    <property type="project" value="UniProtKB-EC"/>
</dbReference>
<dbReference type="SUPFAM" id="SSF51971">
    <property type="entry name" value="Nucleotide-binding domain"/>
    <property type="match status" value="1"/>
</dbReference>
<dbReference type="InterPro" id="IPR006004">
    <property type="entry name" value="SudA-like"/>
</dbReference>
<dbReference type="EMBL" id="MWDQ01000138">
    <property type="protein sequence ID" value="OQB72203.1"/>
    <property type="molecule type" value="Genomic_DNA"/>
</dbReference>
<accession>A0A1V6C5L8</accession>